<gene>
    <name evidence="2" type="ORF">FOZ62_006276</name>
</gene>
<feature type="region of interest" description="Disordered" evidence="1">
    <location>
        <begin position="110"/>
        <end position="136"/>
    </location>
</feature>
<dbReference type="AlphaFoldDB" id="A0A7J6RNI9"/>
<dbReference type="Proteomes" id="UP000574390">
    <property type="component" value="Unassembled WGS sequence"/>
</dbReference>
<evidence type="ECO:0000313" key="2">
    <source>
        <dbReference type="EMBL" id="KAF4721796.1"/>
    </source>
</evidence>
<sequence length="136" mass="15398">SVLRKVLIRAPLLEMFFEPPRAERLQAVIGLLTGLARNASTVYFSIPPEKHSVRKSVKGLLLDIEERAGRVPCNIEGGRHALKVVNELRHATSSALRRILNYESRVRRELQPVRRPKRQRSNDASASSTPVVRFSH</sequence>
<name>A0A7J6RNI9_PEROL</name>
<accession>A0A7J6RNI9</accession>
<evidence type="ECO:0000313" key="3">
    <source>
        <dbReference type="Proteomes" id="UP000574390"/>
    </source>
</evidence>
<protein>
    <submittedName>
        <fullName evidence="2">Uncharacterized protein</fullName>
    </submittedName>
</protein>
<dbReference type="EMBL" id="JABANM010021071">
    <property type="protein sequence ID" value="KAF4721796.1"/>
    <property type="molecule type" value="Genomic_DNA"/>
</dbReference>
<comment type="caution">
    <text evidence="2">The sequence shown here is derived from an EMBL/GenBank/DDBJ whole genome shotgun (WGS) entry which is preliminary data.</text>
</comment>
<organism evidence="2 3">
    <name type="scientific">Perkinsus olseni</name>
    <name type="common">Perkinsus atlanticus</name>
    <dbReference type="NCBI Taxonomy" id="32597"/>
    <lineage>
        <taxon>Eukaryota</taxon>
        <taxon>Sar</taxon>
        <taxon>Alveolata</taxon>
        <taxon>Perkinsozoa</taxon>
        <taxon>Perkinsea</taxon>
        <taxon>Perkinsida</taxon>
        <taxon>Perkinsidae</taxon>
        <taxon>Perkinsus</taxon>
    </lineage>
</organism>
<proteinExistence type="predicted"/>
<feature type="non-terminal residue" evidence="2">
    <location>
        <position position="1"/>
    </location>
</feature>
<reference evidence="2 3" key="1">
    <citation type="submission" date="2020-04" db="EMBL/GenBank/DDBJ databases">
        <title>Perkinsus olseni comparative genomics.</title>
        <authorList>
            <person name="Bogema D.R."/>
        </authorList>
    </citation>
    <scope>NUCLEOTIDE SEQUENCE [LARGE SCALE GENOMIC DNA]</scope>
    <source>
        <strain evidence="2">ATCC PRA-205</strain>
    </source>
</reference>
<evidence type="ECO:0000256" key="1">
    <source>
        <dbReference type="SAM" id="MobiDB-lite"/>
    </source>
</evidence>